<dbReference type="EMBL" id="AZIM01005539">
    <property type="protein sequence ID" value="ETE59492.1"/>
    <property type="molecule type" value="Genomic_DNA"/>
</dbReference>
<sequence>MYPGNKRKKLWREEKERLLKMTLEERRKEYLRDYVPLKDIPTWKEEMKNKAQSDVEEFAILWVRVHTENIMAVMILDKP</sequence>
<evidence type="ECO:0000313" key="2">
    <source>
        <dbReference type="Proteomes" id="UP000018936"/>
    </source>
</evidence>
<comment type="caution">
    <text evidence="1">The sequence shown here is derived from an EMBL/GenBank/DDBJ whole genome shotgun (WGS) entry which is preliminary data.</text>
</comment>
<dbReference type="InterPro" id="IPR043472">
    <property type="entry name" value="Macro_dom-like"/>
</dbReference>
<gene>
    <name evidence="1" type="primary">MACROD2</name>
    <name evidence="1" type="ORF">L345_14779</name>
</gene>
<accession>V8ND61</accession>
<organism evidence="1 2">
    <name type="scientific">Ophiophagus hannah</name>
    <name type="common">King cobra</name>
    <name type="synonym">Naja hannah</name>
    <dbReference type="NCBI Taxonomy" id="8665"/>
    <lineage>
        <taxon>Eukaryota</taxon>
        <taxon>Metazoa</taxon>
        <taxon>Chordata</taxon>
        <taxon>Craniata</taxon>
        <taxon>Vertebrata</taxon>
        <taxon>Euteleostomi</taxon>
        <taxon>Lepidosauria</taxon>
        <taxon>Squamata</taxon>
        <taxon>Bifurcata</taxon>
        <taxon>Unidentata</taxon>
        <taxon>Episquamata</taxon>
        <taxon>Toxicofera</taxon>
        <taxon>Serpentes</taxon>
        <taxon>Colubroidea</taxon>
        <taxon>Elapidae</taxon>
        <taxon>Elapinae</taxon>
        <taxon>Ophiophagus</taxon>
    </lineage>
</organism>
<dbReference type="OrthoDB" id="6133115at2759"/>
<reference evidence="1 2" key="1">
    <citation type="journal article" date="2013" name="Proc. Natl. Acad. Sci. U.S.A.">
        <title>The king cobra genome reveals dynamic gene evolution and adaptation in the snake venom system.</title>
        <authorList>
            <person name="Vonk F.J."/>
            <person name="Casewell N.R."/>
            <person name="Henkel C.V."/>
            <person name="Heimberg A.M."/>
            <person name="Jansen H.J."/>
            <person name="McCleary R.J."/>
            <person name="Kerkkamp H.M."/>
            <person name="Vos R.A."/>
            <person name="Guerreiro I."/>
            <person name="Calvete J.J."/>
            <person name="Wuster W."/>
            <person name="Woods A.E."/>
            <person name="Logan J.M."/>
            <person name="Harrison R.A."/>
            <person name="Castoe T.A."/>
            <person name="de Koning A.P."/>
            <person name="Pollock D.D."/>
            <person name="Yandell M."/>
            <person name="Calderon D."/>
            <person name="Renjifo C."/>
            <person name="Currier R.B."/>
            <person name="Salgado D."/>
            <person name="Pla D."/>
            <person name="Sanz L."/>
            <person name="Hyder A.S."/>
            <person name="Ribeiro J.M."/>
            <person name="Arntzen J.W."/>
            <person name="van den Thillart G.E."/>
            <person name="Boetzer M."/>
            <person name="Pirovano W."/>
            <person name="Dirks R.P."/>
            <person name="Spaink H.P."/>
            <person name="Duboule D."/>
            <person name="McGlinn E."/>
            <person name="Kini R.M."/>
            <person name="Richardson M.K."/>
        </authorList>
    </citation>
    <scope>NUCLEOTIDE SEQUENCE</scope>
    <source>
        <tissue evidence="1">Blood</tissue>
    </source>
</reference>
<name>V8ND61_OPHHA</name>
<keyword evidence="2" id="KW-1185">Reference proteome</keyword>
<dbReference type="Proteomes" id="UP000018936">
    <property type="component" value="Unassembled WGS sequence"/>
</dbReference>
<evidence type="ECO:0000313" key="1">
    <source>
        <dbReference type="EMBL" id="ETE59492.1"/>
    </source>
</evidence>
<feature type="non-terminal residue" evidence="1">
    <location>
        <position position="1"/>
    </location>
</feature>
<protein>
    <submittedName>
        <fullName evidence="1">MACRO domain-containing protein 2</fullName>
    </submittedName>
</protein>
<proteinExistence type="predicted"/>
<dbReference type="AlphaFoldDB" id="V8ND61"/>
<dbReference type="Gene3D" id="3.40.220.10">
    <property type="entry name" value="Leucine Aminopeptidase, subunit E, domain 1"/>
    <property type="match status" value="1"/>
</dbReference>